<dbReference type="AlphaFoldDB" id="A0A0L0MF54"/>
<reference evidence="4" key="1">
    <citation type="submission" date="2015-06" db="EMBL/GenBank/DDBJ databases">
        <title>Comparative genomics of Burkholderia leaf nodule symbionts.</title>
        <authorList>
            <person name="Carlier A."/>
            <person name="Eberl L."/>
            <person name="Pinto-Carbo M."/>
        </authorList>
    </citation>
    <scope>NUCLEOTIDE SEQUENCE [LARGE SCALE GENOMIC DNA]</scope>
    <source>
        <strain evidence="4">UZHbot4</strain>
    </source>
</reference>
<feature type="region of interest" description="Disordered" evidence="1">
    <location>
        <begin position="143"/>
        <end position="166"/>
    </location>
</feature>
<dbReference type="RefSeq" id="WP_050453114.1">
    <property type="nucleotide sequence ID" value="NZ_LFJJ01000037.1"/>
</dbReference>
<sequence>MADSIEHNGNRVTSIRFERSMSPDGSTPTYNLRFFDGRRIVDRAERLSSEATAKLLGDENFRAMNALAPDPHGETSGVLKGDSLNPMQPSQFTPAGMPASPAANVTAAAAANEANAKNAANDNTIEPDRELDKDVKQWVEKRWGERSSAPAAPVNDDPFAAESSNSVADVNSTLDAGDANVPQYKRVQREKLMTPVPSHIARRFAQGNKNQYFFDQQRQKLAFVDRGLRLETKDASPVVAESLVEIAMARGWETLRVKGSKDFRREVWLAAELAGAEVVGYDPTEADKEMLERKLEERGMPKREAAQRAHVDLNAVEPAGAELEKPGEKPVGAAGKKRATPEAAEELATAAAGVVAGRVLAHGAARYQHDERNDESYFVRLEMADGKEREVWGKDLKRAMRDARADVGDNVTLKRTGQEPVVVKEAVRDDKGAVVGSRAKDAVLNGWSVEKARDFRTLDASHSLAKHPDLLGAHATMATTVKALANKYPNMAGKIEERFREGLAQRIERNEPITPPKVSSTKVEQRQEPKQQQRPSPAQERSERTPSRGREAER</sequence>
<dbReference type="EMBL" id="LFJJ01000037">
    <property type="protein sequence ID" value="KND60968.1"/>
    <property type="molecule type" value="Genomic_DNA"/>
</dbReference>
<feature type="domain" description="Large polyvalent protein-associated" evidence="2">
    <location>
        <begin position="201"/>
        <end position="294"/>
    </location>
</feature>
<feature type="compositionally biased region" description="Basic and acidic residues" evidence="1">
    <location>
        <begin position="540"/>
        <end position="554"/>
    </location>
</feature>
<dbReference type="OrthoDB" id="7235451at2"/>
<keyword evidence="4" id="KW-1185">Reference proteome</keyword>
<accession>A0A0L0MF54</accession>
<dbReference type="Proteomes" id="UP000036959">
    <property type="component" value="Unassembled WGS sequence"/>
</dbReference>
<feature type="region of interest" description="Disordered" evidence="1">
    <location>
        <begin position="505"/>
        <end position="554"/>
    </location>
</feature>
<organism evidence="3 4">
    <name type="scientific">Candidatus Burkholderia verschuerenii</name>
    <dbReference type="NCBI Taxonomy" id="242163"/>
    <lineage>
        <taxon>Bacteria</taxon>
        <taxon>Pseudomonadati</taxon>
        <taxon>Pseudomonadota</taxon>
        <taxon>Betaproteobacteria</taxon>
        <taxon>Burkholderiales</taxon>
        <taxon>Burkholderiaceae</taxon>
        <taxon>Burkholderia</taxon>
    </lineage>
</organism>
<dbReference type="PATRIC" id="fig|242163.4.peg.4845"/>
<evidence type="ECO:0000313" key="3">
    <source>
        <dbReference type="EMBL" id="KND60968.1"/>
    </source>
</evidence>
<proteinExistence type="predicted"/>
<comment type="caution">
    <text evidence="3">The sequence shown here is derived from an EMBL/GenBank/DDBJ whole genome shotgun (WGS) entry which is preliminary data.</text>
</comment>
<gene>
    <name evidence="3" type="ORF">BVER_00840</name>
</gene>
<dbReference type="Pfam" id="PF18821">
    <property type="entry name" value="LPD7"/>
    <property type="match status" value="1"/>
</dbReference>
<evidence type="ECO:0000313" key="4">
    <source>
        <dbReference type="Proteomes" id="UP000036959"/>
    </source>
</evidence>
<name>A0A0L0MF54_9BURK</name>
<dbReference type="InterPro" id="IPR040677">
    <property type="entry name" value="LPD7"/>
</dbReference>
<evidence type="ECO:0000256" key="1">
    <source>
        <dbReference type="SAM" id="MobiDB-lite"/>
    </source>
</evidence>
<protein>
    <submittedName>
        <fullName evidence="3">IncQ plasmid conjugative transfer DNA primase TraO</fullName>
    </submittedName>
</protein>
<evidence type="ECO:0000259" key="2">
    <source>
        <dbReference type="Pfam" id="PF18821"/>
    </source>
</evidence>